<dbReference type="Proteomes" id="UP000470772">
    <property type="component" value="Unassembled WGS sequence"/>
</dbReference>
<proteinExistence type="predicted"/>
<dbReference type="OrthoDB" id="33450at2157"/>
<dbReference type="RefSeq" id="WP_054837935.1">
    <property type="nucleotide sequence ID" value="NZ_BBBY01000003.1"/>
</dbReference>
<gene>
    <name evidence="1" type="ORF">GC250_07470</name>
</gene>
<name>A0A6A9QPR6_SULME</name>
<accession>A0A6A9QPR6</accession>
<comment type="caution">
    <text evidence="1">The sequence shown here is derived from an EMBL/GenBank/DDBJ whole genome shotgun (WGS) entry which is preliminary data.</text>
</comment>
<keyword evidence="2" id="KW-1185">Reference proteome</keyword>
<protein>
    <submittedName>
        <fullName evidence="1">Uncharacterized protein</fullName>
    </submittedName>
</protein>
<organism evidence="1 2">
    <name type="scientific">Sulfuracidifex metallicus DSM 6482 = JCM 9184</name>
    <dbReference type="NCBI Taxonomy" id="523847"/>
    <lineage>
        <taxon>Archaea</taxon>
        <taxon>Thermoproteota</taxon>
        <taxon>Thermoprotei</taxon>
        <taxon>Sulfolobales</taxon>
        <taxon>Sulfolobaceae</taxon>
        <taxon>Sulfuracidifex</taxon>
    </lineage>
</organism>
<reference evidence="1 2" key="1">
    <citation type="submission" date="2019-10" db="EMBL/GenBank/DDBJ databases">
        <title>Sequencing and Assembly of Multiple Reported Metal-Biooxidizing Members of the Extremely Thermoacidophilic Archaeal Family Sulfolobaceae.</title>
        <authorList>
            <person name="Counts J.A."/>
            <person name="Kelly R.M."/>
        </authorList>
    </citation>
    <scope>NUCLEOTIDE SEQUENCE [LARGE SCALE GENOMIC DNA]</scope>
    <source>
        <strain evidence="1 2">DSM 6482</strain>
    </source>
</reference>
<sequence>MKKIFLDKVKLGAQKIIENDLVDCKLYVVKFNDEESYLVFIFQGAKSNYFKLTLPFTGKWTCENALYYPYGLFGFFLNDEDLNFKLKEKIDILRQFESRQV</sequence>
<dbReference type="EMBL" id="WGGD01000005">
    <property type="protein sequence ID" value="MUN29275.1"/>
    <property type="molecule type" value="Genomic_DNA"/>
</dbReference>
<evidence type="ECO:0000313" key="2">
    <source>
        <dbReference type="Proteomes" id="UP000470772"/>
    </source>
</evidence>
<dbReference type="AlphaFoldDB" id="A0A6A9QPR6"/>
<evidence type="ECO:0000313" key="1">
    <source>
        <dbReference type="EMBL" id="MUN29275.1"/>
    </source>
</evidence>